<proteinExistence type="predicted"/>
<dbReference type="AlphaFoldDB" id="A0A7G9Z5F1"/>
<dbReference type="Gene3D" id="1.20.120.850">
    <property type="entry name" value="SWI2/SNF2 ATPases, N-terminal domain"/>
    <property type="match status" value="1"/>
</dbReference>
<accession>A0A7G9Z5F1</accession>
<gene>
    <name evidence="1" type="ORF">BHOFGHMF_00002</name>
</gene>
<sequence>MQVHKFICIGTLEERIDQMIERKKELAESIIGAGEAWVTELSTDQLKEVFSLSQDAVEPMD</sequence>
<dbReference type="EMBL" id="MT631616">
    <property type="protein sequence ID" value="QNO55485.1"/>
    <property type="molecule type" value="Genomic_DNA"/>
</dbReference>
<evidence type="ECO:0000313" key="1">
    <source>
        <dbReference type="EMBL" id="QNO55485.1"/>
    </source>
</evidence>
<dbReference type="InterPro" id="IPR027417">
    <property type="entry name" value="P-loop_NTPase"/>
</dbReference>
<protein>
    <submittedName>
        <fullName evidence="1">Uncharacterized protein</fullName>
    </submittedName>
</protein>
<organism evidence="1">
    <name type="scientific">Candidatus Methanophaga sp. ANME-1 ERB7</name>
    <dbReference type="NCBI Taxonomy" id="2759913"/>
    <lineage>
        <taxon>Archaea</taxon>
        <taxon>Methanobacteriati</taxon>
        <taxon>Methanobacteriota</taxon>
        <taxon>Stenosarchaea group</taxon>
        <taxon>Methanomicrobia</taxon>
        <taxon>Candidatus Methanophagales</taxon>
        <taxon>Candidatus Methanophagaceae</taxon>
        <taxon>Candidatus Methanophaga</taxon>
    </lineage>
</organism>
<dbReference type="SUPFAM" id="SSF52540">
    <property type="entry name" value="P-loop containing nucleoside triphosphate hydrolases"/>
    <property type="match status" value="1"/>
</dbReference>
<name>A0A7G9Z5F1_9EURY</name>
<reference evidence="1" key="1">
    <citation type="submission" date="2020-06" db="EMBL/GenBank/DDBJ databases">
        <title>Unique genomic features of the anaerobic methanotrophic archaea.</title>
        <authorList>
            <person name="Chadwick G.L."/>
            <person name="Skennerton C.T."/>
            <person name="Laso-Perez R."/>
            <person name="Leu A.O."/>
            <person name="Speth D.R."/>
            <person name="Yu H."/>
            <person name="Morgan-Lang C."/>
            <person name="Hatzenpichler R."/>
            <person name="Goudeau D."/>
            <person name="Malmstrom R."/>
            <person name="Brazelton W.J."/>
            <person name="Woyke T."/>
            <person name="Hallam S.J."/>
            <person name="Tyson G.W."/>
            <person name="Wegener G."/>
            <person name="Boetius A."/>
            <person name="Orphan V."/>
        </authorList>
    </citation>
    <scope>NUCLEOTIDE SEQUENCE</scope>
</reference>